<organism evidence="1 2">
    <name type="scientific">Mucilaginibacter pedocola</name>
    <dbReference type="NCBI Taxonomy" id="1792845"/>
    <lineage>
        <taxon>Bacteria</taxon>
        <taxon>Pseudomonadati</taxon>
        <taxon>Bacteroidota</taxon>
        <taxon>Sphingobacteriia</taxon>
        <taxon>Sphingobacteriales</taxon>
        <taxon>Sphingobacteriaceae</taxon>
        <taxon>Mucilaginibacter</taxon>
    </lineage>
</organism>
<dbReference type="Proteomes" id="UP000189739">
    <property type="component" value="Unassembled WGS sequence"/>
</dbReference>
<dbReference type="AlphaFoldDB" id="A0A1S9PEJ6"/>
<reference evidence="1 2" key="1">
    <citation type="submission" date="2016-07" db="EMBL/GenBank/DDBJ databases">
        <title>Genomic analysis of zinc-resistant bacterium Mucilaginibacter pedocola TBZ30.</title>
        <authorList>
            <person name="Huang J."/>
            <person name="Tang J."/>
        </authorList>
    </citation>
    <scope>NUCLEOTIDE SEQUENCE [LARGE SCALE GENOMIC DNA]</scope>
    <source>
        <strain evidence="1 2">TBZ30</strain>
    </source>
</reference>
<comment type="caution">
    <text evidence="1">The sequence shown here is derived from an EMBL/GenBank/DDBJ whole genome shotgun (WGS) entry which is preliminary data.</text>
</comment>
<name>A0A1S9PEJ6_9SPHI</name>
<proteinExistence type="predicted"/>
<sequence length="94" mass="10647">MVANIKLLELIKFYVGWGKFREVVWLVIFTAKCAKNLHSGERKGFAILITGKLAALLLMQGFAPLCVFSPRTLRLNSHYFTITVTTRHPQPSNL</sequence>
<evidence type="ECO:0000313" key="1">
    <source>
        <dbReference type="EMBL" id="OOQ59360.1"/>
    </source>
</evidence>
<keyword evidence="2" id="KW-1185">Reference proteome</keyword>
<accession>A0A1S9PEJ6</accession>
<dbReference type="EMBL" id="MBTF01000013">
    <property type="protein sequence ID" value="OOQ59360.1"/>
    <property type="molecule type" value="Genomic_DNA"/>
</dbReference>
<protein>
    <submittedName>
        <fullName evidence="1">Uncharacterized protein</fullName>
    </submittedName>
</protein>
<dbReference type="STRING" id="1792845.BC343_28100"/>
<gene>
    <name evidence="1" type="ORF">BC343_28100</name>
</gene>
<evidence type="ECO:0000313" key="2">
    <source>
        <dbReference type="Proteomes" id="UP000189739"/>
    </source>
</evidence>